<keyword evidence="3 4" id="KW-0974">Archaeal flagellum</keyword>
<dbReference type="HOGENOM" id="CLU_051124_0_0_2"/>
<dbReference type="eggNOG" id="arCOG01829">
    <property type="taxonomic scope" value="Archaea"/>
</dbReference>
<protein>
    <recommendedName>
        <fullName evidence="4">Flagellin</fullName>
    </recommendedName>
</protein>
<dbReference type="OrthoDB" id="102632at2157"/>
<evidence type="ECO:0000256" key="3">
    <source>
        <dbReference type="ARBA" id="ARBA00022440"/>
    </source>
</evidence>
<dbReference type="GO" id="GO:0005198">
    <property type="term" value="F:structural molecule activity"/>
    <property type="evidence" value="ECO:0007669"/>
    <property type="project" value="InterPro"/>
</dbReference>
<keyword evidence="5" id="KW-0472">Membrane</keyword>
<dbReference type="PhylomeDB" id="A9A8Z9"/>
<dbReference type="NCBIfam" id="NF006325">
    <property type="entry name" value="PRK08541.1"/>
    <property type="match status" value="1"/>
</dbReference>
<dbReference type="PANTHER" id="PTHR35903">
    <property type="entry name" value="FLAGELLIN B1"/>
    <property type="match status" value="1"/>
</dbReference>
<feature type="transmembrane region" description="Helical" evidence="5">
    <location>
        <begin position="12"/>
        <end position="37"/>
    </location>
</feature>
<name>A9A8Z9_METM6</name>
<gene>
    <name evidence="6" type="ordered locus">MmarC6_1007</name>
</gene>
<dbReference type="InterPro" id="IPR002774">
    <property type="entry name" value="Flagellin_arc-type"/>
</dbReference>
<dbReference type="PANTHER" id="PTHR35903:SF1">
    <property type="entry name" value="FLAGELLIN B1"/>
    <property type="match status" value="1"/>
</dbReference>
<sequence length="326" mass="33675">MKITKFMKSKKGASGIGTLIVFIAMVLVAAVAASVLINTSGFLQQKSSTTGKESTEQVASGIQVEGVTGKASSSYLEQMVIYVTPNAGSAAIDLSEAKLFLTYDGKNQVLSYGGELSESADGNIFDAGVVYADTTTGADDLTGATVTVTANTVTIALAGAFEAGDFDNGVPVVGQIVTLDDTGSDELHAEISAVDGILTAVSDNSITIYYPEDAWSSATQALIDTSIDTTAVDNVIVTGKYASTAAWVDVDTDAYKIVVLQGTVTDGVIDKGDLVAILVDAKEIFSNNGIPNRKAVSAKLQPEFGAPGIVSFTTPSTYSTAVMELQ</sequence>
<comment type="function">
    <text evidence="4">Flagellin is the subunit protein which polymerizes to form the filaments of archaeal flagella.</text>
</comment>
<keyword evidence="5" id="KW-1133">Transmembrane helix</keyword>
<comment type="subcellular location">
    <subcellularLocation>
        <location evidence="1 4">Archaeal flagellum</location>
    </subcellularLocation>
</comment>
<accession>A9A8Z9</accession>
<dbReference type="InterPro" id="IPR013373">
    <property type="entry name" value="Flagellin/pilin_N_arc"/>
</dbReference>
<organism evidence="6">
    <name type="scientific">Methanococcus maripaludis (strain C6 / ATCC BAA-1332)</name>
    <dbReference type="NCBI Taxonomy" id="444158"/>
    <lineage>
        <taxon>Archaea</taxon>
        <taxon>Methanobacteriati</taxon>
        <taxon>Methanobacteriota</taxon>
        <taxon>Methanomada group</taxon>
        <taxon>Methanococci</taxon>
        <taxon>Methanococcales</taxon>
        <taxon>Methanococcaceae</taxon>
        <taxon>Methanococcus</taxon>
    </lineage>
</organism>
<dbReference type="KEGG" id="mmx:MmarC6_1007"/>
<dbReference type="GO" id="GO:0097588">
    <property type="term" value="P:archaeal or bacterial-type flagellum-dependent cell motility"/>
    <property type="evidence" value="ECO:0007669"/>
    <property type="project" value="InterPro"/>
</dbReference>
<keyword evidence="6" id="KW-0282">Flagellum</keyword>
<evidence type="ECO:0000256" key="5">
    <source>
        <dbReference type="SAM" id="Phobius"/>
    </source>
</evidence>
<dbReference type="NCBIfam" id="TIGR02537">
    <property type="entry name" value="arch_flag_Nterm"/>
    <property type="match status" value="1"/>
</dbReference>
<keyword evidence="5" id="KW-0812">Transmembrane</keyword>
<keyword evidence="6" id="KW-0966">Cell projection</keyword>
<evidence type="ECO:0000256" key="1">
    <source>
        <dbReference type="ARBA" id="ARBA00004618"/>
    </source>
</evidence>
<proteinExistence type="inferred from homology"/>
<reference evidence="6" key="1">
    <citation type="submission" date="2007-10" db="EMBL/GenBank/DDBJ databases">
        <title>Complete sequence of Methanococcus maripaludis C6.</title>
        <authorList>
            <consortium name="US DOE Joint Genome Institute"/>
            <person name="Copeland A."/>
            <person name="Lucas S."/>
            <person name="Lapidus A."/>
            <person name="Barry K."/>
            <person name="Glavina del Rio T."/>
            <person name="Dalin E."/>
            <person name="Tice H."/>
            <person name="Pitluck S."/>
            <person name="Clum A."/>
            <person name="Schmutz J."/>
            <person name="Larimer F."/>
            <person name="Land M."/>
            <person name="Hauser L."/>
            <person name="Kyrpides N."/>
            <person name="Mikhailova N."/>
            <person name="Sieprawska-Lupa M."/>
            <person name="Whitman W.B."/>
            <person name="Richardson P."/>
        </authorList>
    </citation>
    <scope>NUCLEOTIDE SEQUENCE [LARGE SCALE GENOMIC DNA]</scope>
    <source>
        <strain evidence="6">C6</strain>
    </source>
</reference>
<dbReference type="Pfam" id="PF01917">
    <property type="entry name" value="Flagellin_arch-type"/>
    <property type="match status" value="1"/>
</dbReference>
<dbReference type="GO" id="GO:0097589">
    <property type="term" value="C:archaeal-type flagellum"/>
    <property type="evidence" value="ECO:0007669"/>
    <property type="project" value="UniProtKB-SubCell"/>
</dbReference>
<evidence type="ECO:0000256" key="4">
    <source>
        <dbReference type="RuleBase" id="RU361282"/>
    </source>
</evidence>
<dbReference type="AlphaFoldDB" id="A9A8Z9"/>
<evidence type="ECO:0000313" key="6">
    <source>
        <dbReference type="EMBL" id="ABX01822.1"/>
    </source>
</evidence>
<comment type="similarity">
    <text evidence="2 4">Belongs to the archaeal flagellin family.</text>
</comment>
<dbReference type="STRING" id="444158.MmarC6_1007"/>
<keyword evidence="6" id="KW-0969">Cilium</keyword>
<dbReference type="EMBL" id="CP000867">
    <property type="protein sequence ID" value="ABX01822.1"/>
    <property type="molecule type" value="Genomic_DNA"/>
</dbReference>
<evidence type="ECO:0000256" key="2">
    <source>
        <dbReference type="ARBA" id="ARBA00010256"/>
    </source>
</evidence>